<evidence type="ECO:0000313" key="2">
    <source>
        <dbReference type="Proteomes" id="UP000696573"/>
    </source>
</evidence>
<dbReference type="InterPro" id="IPR032675">
    <property type="entry name" value="LRR_dom_sf"/>
</dbReference>
<dbReference type="SUPFAM" id="SSF52047">
    <property type="entry name" value="RNI-like"/>
    <property type="match status" value="1"/>
</dbReference>
<dbReference type="Gene3D" id="1.20.1280.50">
    <property type="match status" value="1"/>
</dbReference>
<reference evidence="1" key="1">
    <citation type="submission" date="2021-10" db="EMBL/GenBank/DDBJ databases">
        <authorList>
            <person name="Piombo E."/>
        </authorList>
    </citation>
    <scope>NUCLEOTIDE SEQUENCE</scope>
</reference>
<name>A0A9N9V7T2_9HYPO</name>
<evidence type="ECO:0000313" key="1">
    <source>
        <dbReference type="EMBL" id="CAH0019278.1"/>
    </source>
</evidence>
<dbReference type="AlphaFoldDB" id="A0A9N9V7T2"/>
<dbReference type="CDD" id="cd09917">
    <property type="entry name" value="F-box_SF"/>
    <property type="match status" value="1"/>
</dbReference>
<proteinExistence type="predicted"/>
<evidence type="ECO:0008006" key="3">
    <source>
        <dbReference type="Google" id="ProtNLM"/>
    </source>
</evidence>
<dbReference type="Proteomes" id="UP000696573">
    <property type="component" value="Unassembled WGS sequence"/>
</dbReference>
<dbReference type="EMBL" id="CABFNQ020000553">
    <property type="protein sequence ID" value="CAH0019278.1"/>
    <property type="molecule type" value="Genomic_DNA"/>
</dbReference>
<gene>
    <name evidence="1" type="ORF">CRHIZ90672A_00012430</name>
</gene>
<sequence length="549" mass="62959">MDSMPNEILTHIFSNLESKIPSHDSWEKPHLPRDNSGPPNDLLSVSLVCRKFRDAARPLMYRTVSITSETVTRISPQTVVRTNRPRDYGKLMDAFLRSLFAEPRLGLNIRHLRIDSWETNMNIDGMVRELVESNKDISDGQKKLLKGWLTFPTLHLEDGVVLITLILSPKLQSVDLRTYTNDQCFTEYLSGIRKIENSVFQPRDSDPFVDDMSELNINDPEPDSGNQAINTSDYTLAASSESQEEDAESMLADLKEIRRRYVSTRACAAISKLQDVLYNPKLETLRLHGFMWTNTEINQKARSSEISCNLKRLQLESCLVDDKALENILSRCEELHYLSITLPDLRRVGFMGLNPNVSLKEMGNVLRTYGKKLETFELDTYDYSYFYQAKRPIGSLHTLESLRHLKISAGDILKLRDATVEGDGTVDEEEDEDRDVFSAPLKDNLPLGLESLYIVRTSRKVEMRDSQLLEAVRDILRYKPFTALRKVEVEIYGWLIKDFSTPGWVAKSRVGRLYSDFYNWSESERSVPQEVTIMVFDRCEGTTRHSSGN</sequence>
<dbReference type="OrthoDB" id="2520703at2759"/>
<protein>
    <recommendedName>
        <fullName evidence="3">F-box domain-containing protein</fullName>
    </recommendedName>
</protein>
<keyword evidence="2" id="KW-1185">Reference proteome</keyword>
<organism evidence="1 2">
    <name type="scientific">Clonostachys rhizophaga</name>
    <dbReference type="NCBI Taxonomy" id="160324"/>
    <lineage>
        <taxon>Eukaryota</taxon>
        <taxon>Fungi</taxon>
        <taxon>Dikarya</taxon>
        <taxon>Ascomycota</taxon>
        <taxon>Pezizomycotina</taxon>
        <taxon>Sordariomycetes</taxon>
        <taxon>Hypocreomycetidae</taxon>
        <taxon>Hypocreales</taxon>
        <taxon>Bionectriaceae</taxon>
        <taxon>Clonostachys</taxon>
    </lineage>
</organism>
<accession>A0A9N9V7T2</accession>
<comment type="caution">
    <text evidence="1">The sequence shown here is derived from an EMBL/GenBank/DDBJ whole genome shotgun (WGS) entry which is preliminary data.</text>
</comment>
<dbReference type="Gene3D" id="3.80.10.10">
    <property type="entry name" value="Ribonuclease Inhibitor"/>
    <property type="match status" value="1"/>
</dbReference>